<reference evidence="1 2" key="1">
    <citation type="submission" date="2018-12" db="EMBL/GenBank/DDBJ databases">
        <title>Characterization of a novel siphovirus infacting Bacillus anthracis.</title>
        <authorList>
            <person name="Hu X."/>
            <person name="Wan X."/>
            <person name="Geng P."/>
            <person name="Yuan Z."/>
        </authorList>
    </citation>
    <scope>NUCLEOTIDE SEQUENCE [LARGE SCALE GENOMIC DNA]</scope>
</reference>
<keyword evidence="2" id="KW-1185">Reference proteome</keyword>
<dbReference type="Proteomes" id="UP000287896">
    <property type="component" value="Segment"/>
</dbReference>
<dbReference type="EMBL" id="MK288021">
    <property type="protein sequence ID" value="AZU98986.1"/>
    <property type="molecule type" value="Genomic_DNA"/>
</dbReference>
<evidence type="ECO:0000313" key="1">
    <source>
        <dbReference type="EMBL" id="AZU98986.1"/>
    </source>
</evidence>
<evidence type="ECO:0000313" key="2">
    <source>
        <dbReference type="Proteomes" id="UP000287896"/>
    </source>
</evidence>
<gene>
    <name evidence="1" type="ORF">pW2_162</name>
</gene>
<protein>
    <submittedName>
        <fullName evidence="1">Uncharacterized protein</fullName>
    </submittedName>
</protein>
<name>A0A3Q9R7H7_9CAUD</name>
<proteinExistence type="predicted"/>
<organism evidence="1 2">
    <name type="scientific">Bacillus phage pW2</name>
    <dbReference type="NCBI Taxonomy" id="2500559"/>
    <lineage>
        <taxon>Viruses</taxon>
        <taxon>Duplodnaviria</taxon>
        <taxon>Heunggongvirae</taxon>
        <taxon>Uroviricota</taxon>
        <taxon>Caudoviricetes</taxon>
        <taxon>Joanripponvirinae</taxon>
        <taxon>Sophritavirus</taxon>
        <taxon>Sophritavirus pW2</taxon>
    </lineage>
</organism>
<sequence length="106" mass="12135">MGRQIRTNGDKWEVFSTVTDEVVGTFDTQHDVAVWLANDGLYRAKLNAINTLMTFPANCVVDGKYQTGGGKKYYSWLDSLYARSENGENWYQLVDDKLEELMKGER</sequence>
<accession>A0A3Q9R7H7</accession>